<dbReference type="SUPFAM" id="SSF56672">
    <property type="entry name" value="DNA/RNA polymerases"/>
    <property type="match status" value="1"/>
</dbReference>
<protein>
    <submittedName>
        <fullName evidence="4">CCHC-type domain-containing protein</fullName>
    </submittedName>
</protein>
<feature type="domain" description="CCHC-type" evidence="2">
    <location>
        <begin position="349"/>
        <end position="362"/>
    </location>
</feature>
<keyword evidence="1" id="KW-0479">Metal-binding</keyword>
<dbReference type="InterPro" id="IPR043128">
    <property type="entry name" value="Rev_trsase/Diguanyl_cyclase"/>
</dbReference>
<dbReference type="PANTHER" id="PTHR47331:SF5">
    <property type="entry name" value="RIBONUCLEASE H"/>
    <property type="match status" value="1"/>
</dbReference>
<dbReference type="Gene3D" id="2.40.70.10">
    <property type="entry name" value="Acid Proteases"/>
    <property type="match status" value="1"/>
</dbReference>
<dbReference type="InterPro" id="IPR021109">
    <property type="entry name" value="Peptidase_aspartic_dom_sf"/>
</dbReference>
<keyword evidence="3" id="KW-1185">Reference proteome</keyword>
<evidence type="ECO:0000259" key="2">
    <source>
        <dbReference type="PROSITE" id="PS50158"/>
    </source>
</evidence>
<dbReference type="Proteomes" id="UP000046395">
    <property type="component" value="Unassembled WGS sequence"/>
</dbReference>
<dbReference type="Gene3D" id="3.10.10.10">
    <property type="entry name" value="HIV Type 1 Reverse Transcriptase, subunit A, domain 1"/>
    <property type="match status" value="1"/>
</dbReference>
<sequence>MDMSSSKTDDDSRAAIMALTDAVANLTQRMNDMQLVLSNITDARMPPPVDRCLTPEEFQCISDTTRSGRPNQRRDVIDTTWFTERKVEPRSEEFSQAVPNPWIQHVASTSQIEVFDGDPKKWPSFIANFRSLVHETVSSDAQRLAILNQLLSPKLRNGFSGLLANPLMYSEVLQRLHKLYGDPKVLARSNLNDLLSLPLLKSDRCGDLEIFFFKVNGPVSMMKLCGLTHDLRSSALLEHVISKLTPRMNERWVSFEATLNSVPTLETFVDWLQRVVAEKVLNSGSASTKSSASVPDRRGPAIRTTVMPVTRKRQCLVCGCLEHKLKACPKFNKMTVMERVAEVRKRGMCWRCLERGHRMRDCMSRLLCGHEGCMASHHRLLHGAPNLNDFQREVRTVTESAQADCLNCTDVGPATVTGRRHEIVCAVVPVIVRGQNKAVKTFALLDSGSEVSLISQRIANKANLAGLPHELRLRTVAGETSIQARRVNCSVSSYDGSTEMLLYQAVVVPNLHMGTRTLHLPAVKTQWSHLAEIRFPVATIAQVEVLIGMDAPLAHRYYDMKLPQNPNKGPVGVLTPFGWTVIGRLPEASLGPGQRTESSWIRRHAGFDDDKHSLERLIRLSLDVDPLAAAQTPGKVTPEERVALDILEATTKFNGERYEIGLLWKNSNVALPCNRDYALRRFFATERRLLKDPDMASRYIDIIEQYVRDGHARKVPLRESGTAERVWYLPHHAVWNTQRTKIRVVFDASARYLGVSLNDCLLKGPDYLPNLCGILMRFRMGRVAVSADIQCMYHQVLVRPEDKSALRFFWRHPGSECPPETFEMQVHVFGATSSPCVCMYAVRRAAADNQSEYPEVLQRIQRNMYVDNWLESFTSETVAKRACMELKQVLARSGFHLRKWASSKREVLSGTPPQDCSEIMMSLPPGCDSFRIHGYDYRRAHETRDVKSHC</sequence>
<dbReference type="Pfam" id="PF03564">
    <property type="entry name" value="DUF1759"/>
    <property type="match status" value="1"/>
</dbReference>
<dbReference type="GO" id="GO:0003676">
    <property type="term" value="F:nucleic acid binding"/>
    <property type="evidence" value="ECO:0007669"/>
    <property type="project" value="InterPro"/>
</dbReference>
<dbReference type="AlphaFoldDB" id="A0A5S6QPA6"/>
<dbReference type="WBParaSite" id="TMUE_2000009013.1">
    <property type="protein sequence ID" value="TMUE_2000009013.1"/>
    <property type="gene ID" value="WBGene00300488"/>
</dbReference>
<dbReference type="PROSITE" id="PS50158">
    <property type="entry name" value="ZF_CCHC"/>
    <property type="match status" value="1"/>
</dbReference>
<keyword evidence="1" id="KW-0863">Zinc-finger</keyword>
<dbReference type="PANTHER" id="PTHR47331">
    <property type="entry name" value="PHD-TYPE DOMAIN-CONTAINING PROTEIN"/>
    <property type="match status" value="1"/>
</dbReference>
<keyword evidence="1" id="KW-0862">Zinc</keyword>
<proteinExistence type="predicted"/>
<dbReference type="SMART" id="SM00343">
    <property type="entry name" value="ZnF_C2HC"/>
    <property type="match status" value="2"/>
</dbReference>
<name>A0A5S6QPA6_TRIMR</name>
<dbReference type="GO" id="GO:0008270">
    <property type="term" value="F:zinc ion binding"/>
    <property type="evidence" value="ECO:0007669"/>
    <property type="project" value="UniProtKB-KW"/>
</dbReference>
<evidence type="ECO:0000313" key="4">
    <source>
        <dbReference type="WBParaSite" id="TMUE_2000009013.1"/>
    </source>
</evidence>
<dbReference type="Gene3D" id="4.10.60.10">
    <property type="entry name" value="Zinc finger, CCHC-type"/>
    <property type="match status" value="1"/>
</dbReference>
<dbReference type="Gene3D" id="3.30.70.270">
    <property type="match status" value="1"/>
</dbReference>
<dbReference type="STRING" id="70415.A0A5S6QPA6"/>
<dbReference type="InterPro" id="IPR001878">
    <property type="entry name" value="Znf_CCHC"/>
</dbReference>
<dbReference type="InterPro" id="IPR005312">
    <property type="entry name" value="DUF1759"/>
</dbReference>
<dbReference type="InterPro" id="IPR043502">
    <property type="entry name" value="DNA/RNA_pol_sf"/>
</dbReference>
<dbReference type="CDD" id="cd00303">
    <property type="entry name" value="retropepsin_like"/>
    <property type="match status" value="1"/>
</dbReference>
<evidence type="ECO:0000313" key="3">
    <source>
        <dbReference type="Proteomes" id="UP000046395"/>
    </source>
</evidence>
<dbReference type="CDD" id="cd01644">
    <property type="entry name" value="RT_pepA17"/>
    <property type="match status" value="1"/>
</dbReference>
<reference evidence="4" key="1">
    <citation type="submission" date="2019-12" db="UniProtKB">
        <authorList>
            <consortium name="WormBaseParasite"/>
        </authorList>
    </citation>
    <scope>IDENTIFICATION</scope>
</reference>
<organism evidence="3 4">
    <name type="scientific">Trichuris muris</name>
    <name type="common">Mouse whipworm</name>
    <dbReference type="NCBI Taxonomy" id="70415"/>
    <lineage>
        <taxon>Eukaryota</taxon>
        <taxon>Metazoa</taxon>
        <taxon>Ecdysozoa</taxon>
        <taxon>Nematoda</taxon>
        <taxon>Enoplea</taxon>
        <taxon>Dorylaimia</taxon>
        <taxon>Trichinellida</taxon>
        <taxon>Trichuridae</taxon>
        <taxon>Trichuris</taxon>
    </lineage>
</organism>
<evidence type="ECO:0000256" key="1">
    <source>
        <dbReference type="PROSITE-ProRule" id="PRU00047"/>
    </source>
</evidence>
<accession>A0A5S6QPA6</accession>